<protein>
    <submittedName>
        <fullName evidence="3">Serine hydrolase</fullName>
    </submittedName>
</protein>
<evidence type="ECO:0000256" key="1">
    <source>
        <dbReference type="SAM" id="SignalP"/>
    </source>
</evidence>
<dbReference type="OrthoDB" id="119951at2"/>
<feature type="chain" id="PRO_5023052555" evidence="1">
    <location>
        <begin position="22"/>
        <end position="497"/>
    </location>
</feature>
<organism evidence="3 4">
    <name type="scientific">Rheinheimera tangshanensis</name>
    <dbReference type="NCBI Taxonomy" id="400153"/>
    <lineage>
        <taxon>Bacteria</taxon>
        <taxon>Pseudomonadati</taxon>
        <taxon>Pseudomonadota</taxon>
        <taxon>Gammaproteobacteria</taxon>
        <taxon>Chromatiales</taxon>
        <taxon>Chromatiaceae</taxon>
        <taxon>Rheinheimera</taxon>
    </lineage>
</organism>
<proteinExistence type="predicted"/>
<dbReference type="EMBL" id="VRLR01000003">
    <property type="protein sequence ID" value="TXK81737.1"/>
    <property type="molecule type" value="Genomic_DNA"/>
</dbReference>
<evidence type="ECO:0000313" key="4">
    <source>
        <dbReference type="Proteomes" id="UP000321814"/>
    </source>
</evidence>
<dbReference type="InterPro" id="IPR050491">
    <property type="entry name" value="AmpC-like"/>
</dbReference>
<feature type="domain" description="Beta-lactamase-related" evidence="2">
    <location>
        <begin position="45"/>
        <end position="354"/>
    </location>
</feature>
<dbReference type="Proteomes" id="UP000321814">
    <property type="component" value="Unassembled WGS sequence"/>
</dbReference>
<reference evidence="3 4" key="1">
    <citation type="submission" date="2019-08" db="EMBL/GenBank/DDBJ databases">
        <title>Draft genome analysis of Rheinheimera tangshanensis isolated from the roots of fresh rice plants (Oryza sativa).</title>
        <authorList>
            <person name="Yu Q."/>
            <person name="Qi Y."/>
            <person name="Zhang H."/>
            <person name="Pu J."/>
        </authorList>
    </citation>
    <scope>NUCLEOTIDE SEQUENCE [LARGE SCALE GENOMIC DNA]</scope>
    <source>
        <strain evidence="3 4">JA3-B52</strain>
    </source>
</reference>
<dbReference type="PANTHER" id="PTHR46825:SF9">
    <property type="entry name" value="BETA-LACTAMASE-RELATED DOMAIN-CONTAINING PROTEIN"/>
    <property type="match status" value="1"/>
</dbReference>
<name>A0A5C8LY87_9GAMM</name>
<dbReference type="PANTHER" id="PTHR46825">
    <property type="entry name" value="D-ALANYL-D-ALANINE-CARBOXYPEPTIDASE/ENDOPEPTIDASE AMPH"/>
    <property type="match status" value="1"/>
</dbReference>
<dbReference type="Gene3D" id="3.40.710.10">
    <property type="entry name" value="DD-peptidase/beta-lactamase superfamily"/>
    <property type="match status" value="1"/>
</dbReference>
<comment type="caution">
    <text evidence="3">The sequence shown here is derived from an EMBL/GenBank/DDBJ whole genome shotgun (WGS) entry which is preliminary data.</text>
</comment>
<dbReference type="AlphaFoldDB" id="A0A5C8LY87"/>
<dbReference type="RefSeq" id="WP_147903852.1">
    <property type="nucleotide sequence ID" value="NZ_BAAAGC010000008.1"/>
</dbReference>
<feature type="signal peptide" evidence="1">
    <location>
        <begin position="1"/>
        <end position="21"/>
    </location>
</feature>
<gene>
    <name evidence="3" type="ORF">FU839_07505</name>
</gene>
<dbReference type="Pfam" id="PF00144">
    <property type="entry name" value="Beta-lactamase"/>
    <property type="match status" value="1"/>
</dbReference>
<dbReference type="SUPFAM" id="SSF56601">
    <property type="entry name" value="beta-lactamase/transpeptidase-like"/>
    <property type="match status" value="1"/>
</dbReference>
<evidence type="ECO:0000259" key="2">
    <source>
        <dbReference type="Pfam" id="PF00144"/>
    </source>
</evidence>
<accession>A0A5C8LY87</accession>
<keyword evidence="4" id="KW-1185">Reference proteome</keyword>
<dbReference type="InterPro" id="IPR001466">
    <property type="entry name" value="Beta-lactam-related"/>
</dbReference>
<dbReference type="GO" id="GO:0016787">
    <property type="term" value="F:hydrolase activity"/>
    <property type="evidence" value="ECO:0007669"/>
    <property type="project" value="UniProtKB-KW"/>
</dbReference>
<keyword evidence="3" id="KW-0378">Hydrolase</keyword>
<keyword evidence="1" id="KW-0732">Signal</keyword>
<sequence>MNNIILGLLASSAFVMHSAYAVGNKDFAPLEQLIEKTKTQTKLQSGTAIALVQDGKVLYQGYFGYADIKARQKVQPDTVFYIASATKPFTAFATLLLEQQNKLSTNTSLQQMFADTQFRGVDVSKISIKQLLTHQSGLDNQPLVWATAYSGIHTPASLKALVAGSYPDAESKTGQFNYSNVGYNILSTWLDQQSDLSWQQQLQTLIFTPLQMQHSSTLVSEAKRKNWMLAKPYSAMSPNPAQELYLQKTDRTMHAAGGMLATAPDLAKFLIAQMQDGNSVFPETVIKKAQQTEVVTDSNYNDFKRSGYAWGWYSGDYKGERMLHHFGSFAGFHAHLSFIPEKNIGLVVLNNEDFLSGHVTNLIADYSYGLLLNEANIKTKVAARFDDLWVKAAGLPKAVLKEQQKIQGRTFQLSLPAAAYVGTYRHPQLGDIQLTLTDKQQPQLQWGELQTVATGYDQPDAIRLGWVPNSGEIANFKLDGKKVTSLSFNEMTFQKIN</sequence>
<evidence type="ECO:0000313" key="3">
    <source>
        <dbReference type="EMBL" id="TXK81737.1"/>
    </source>
</evidence>
<dbReference type="InterPro" id="IPR012338">
    <property type="entry name" value="Beta-lactam/transpept-like"/>
</dbReference>